<dbReference type="GO" id="GO:0032263">
    <property type="term" value="P:GMP salvage"/>
    <property type="evidence" value="ECO:0007669"/>
    <property type="project" value="TreeGrafter"/>
</dbReference>
<dbReference type="AlphaFoldDB" id="A0A1H0CH13"/>
<dbReference type="EMBL" id="FNIN01000003">
    <property type="protein sequence ID" value="SDN57208.1"/>
    <property type="molecule type" value="Genomic_DNA"/>
</dbReference>
<evidence type="ECO:0000256" key="10">
    <source>
        <dbReference type="ARBA" id="ARBA00022726"/>
    </source>
</evidence>
<keyword evidence="9 15" id="KW-0479">Metal-binding</keyword>
<keyword evidence="8 15" id="KW-0808">Transferase</keyword>
<keyword evidence="12 15" id="KW-0460">Magnesium</keyword>
<dbReference type="SUPFAM" id="SSF53271">
    <property type="entry name" value="PRTase-like"/>
    <property type="match status" value="1"/>
</dbReference>
<dbReference type="GO" id="GO:0000287">
    <property type="term" value="F:magnesium ion binding"/>
    <property type="evidence" value="ECO:0007669"/>
    <property type="project" value="TreeGrafter"/>
</dbReference>
<dbReference type="InterPro" id="IPR050408">
    <property type="entry name" value="HGPRT"/>
</dbReference>
<dbReference type="UniPathway" id="UPA00591">
    <property type="reaction ID" value="UER00648"/>
</dbReference>
<dbReference type="GO" id="GO:0004422">
    <property type="term" value="F:hypoxanthine phosphoribosyltransferase activity"/>
    <property type="evidence" value="ECO:0007669"/>
    <property type="project" value="InterPro"/>
</dbReference>
<evidence type="ECO:0000313" key="18">
    <source>
        <dbReference type="Proteomes" id="UP000199602"/>
    </source>
</evidence>
<dbReference type="CDD" id="cd06223">
    <property type="entry name" value="PRTases_typeI"/>
    <property type="match status" value="1"/>
</dbReference>
<evidence type="ECO:0000256" key="15">
    <source>
        <dbReference type="RuleBase" id="RU364099"/>
    </source>
</evidence>
<dbReference type="Gene3D" id="3.40.50.2020">
    <property type="match status" value="1"/>
</dbReference>
<keyword evidence="10 15" id="KW-0660">Purine salvage</keyword>
<proteinExistence type="inferred from homology"/>
<gene>
    <name evidence="17" type="ORF">SAMN04488516_10348</name>
</gene>
<dbReference type="EC" id="2.4.2.8" evidence="5 15"/>
<evidence type="ECO:0000256" key="1">
    <source>
        <dbReference type="ARBA" id="ARBA00001946"/>
    </source>
</evidence>
<dbReference type="InterPro" id="IPR029057">
    <property type="entry name" value="PRTase-like"/>
</dbReference>
<dbReference type="Pfam" id="PF00156">
    <property type="entry name" value="Pribosyltran"/>
    <property type="match status" value="1"/>
</dbReference>
<dbReference type="NCBIfam" id="TIGR01203">
    <property type="entry name" value="HGPRTase"/>
    <property type="match status" value="1"/>
</dbReference>
<accession>A0A1H0CH13</accession>
<evidence type="ECO:0000256" key="6">
    <source>
        <dbReference type="ARBA" id="ARBA00022490"/>
    </source>
</evidence>
<evidence type="ECO:0000256" key="2">
    <source>
        <dbReference type="ARBA" id="ARBA00004496"/>
    </source>
</evidence>
<evidence type="ECO:0000256" key="12">
    <source>
        <dbReference type="ARBA" id="ARBA00022842"/>
    </source>
</evidence>
<sequence length="172" mass="19575">MKLMPVFTSEAISKRVKELGEQITQDYKEKDLIVVCVLKGAFMFFADLVREIKLDLEVDFVRLSSYANKTSSSGKVVFSKDIEISVEGKHLLLVEDIVDTGHSMAYLKKVLTARKAKSVKICALIDKRERREIDVQVDYVGFSLEKGFIVGYGLDYAEQYRNLSGVFELKFN</sequence>
<protein>
    <recommendedName>
        <fullName evidence="5 15">Hypoxanthine phosphoribosyltransferase</fullName>
        <ecNumber evidence="5 15">2.4.2.8</ecNumber>
    </recommendedName>
</protein>
<evidence type="ECO:0000256" key="9">
    <source>
        <dbReference type="ARBA" id="ARBA00022723"/>
    </source>
</evidence>
<name>A0A1H0CH13_9BACT</name>
<evidence type="ECO:0000256" key="7">
    <source>
        <dbReference type="ARBA" id="ARBA00022676"/>
    </source>
</evidence>
<evidence type="ECO:0000259" key="16">
    <source>
        <dbReference type="Pfam" id="PF00156"/>
    </source>
</evidence>
<dbReference type="RefSeq" id="WP_234970951.1">
    <property type="nucleotide sequence ID" value="NZ_FNIN01000003.1"/>
</dbReference>
<comment type="subcellular location">
    <subcellularLocation>
        <location evidence="2 15">Cytoplasm</location>
    </subcellularLocation>
</comment>
<dbReference type="GO" id="GO:0052657">
    <property type="term" value="F:guanine phosphoribosyltransferase activity"/>
    <property type="evidence" value="ECO:0007669"/>
    <property type="project" value="UniProtKB-ARBA"/>
</dbReference>
<dbReference type="GO" id="GO:0000166">
    <property type="term" value="F:nucleotide binding"/>
    <property type="evidence" value="ECO:0007669"/>
    <property type="project" value="UniProtKB-KW"/>
</dbReference>
<evidence type="ECO:0000256" key="8">
    <source>
        <dbReference type="ARBA" id="ARBA00022679"/>
    </source>
</evidence>
<dbReference type="STRING" id="206665.SAMN04488516_10348"/>
<dbReference type="PANTHER" id="PTHR43340:SF1">
    <property type="entry name" value="HYPOXANTHINE PHOSPHORIBOSYLTRANSFERASE"/>
    <property type="match status" value="1"/>
</dbReference>
<comment type="catalytic activity">
    <reaction evidence="14">
        <text>IMP + diphosphate = hypoxanthine + 5-phospho-alpha-D-ribose 1-diphosphate</text>
        <dbReference type="Rhea" id="RHEA:17973"/>
        <dbReference type="ChEBI" id="CHEBI:17368"/>
        <dbReference type="ChEBI" id="CHEBI:33019"/>
        <dbReference type="ChEBI" id="CHEBI:58017"/>
        <dbReference type="ChEBI" id="CHEBI:58053"/>
        <dbReference type="EC" id="2.4.2.8"/>
    </reaction>
    <physiologicalReaction direction="right-to-left" evidence="14">
        <dbReference type="Rhea" id="RHEA:17975"/>
    </physiologicalReaction>
</comment>
<comment type="pathway">
    <text evidence="3 15">Purine metabolism; IMP biosynthesis via salvage pathway; IMP from hypoxanthine: step 1/1.</text>
</comment>
<dbReference type="GO" id="GO:0006178">
    <property type="term" value="P:guanine salvage"/>
    <property type="evidence" value="ECO:0007669"/>
    <property type="project" value="TreeGrafter"/>
</dbReference>
<comment type="cofactor">
    <cofactor evidence="1 15">
        <name>Mg(2+)</name>
        <dbReference type="ChEBI" id="CHEBI:18420"/>
    </cofactor>
</comment>
<keyword evidence="18" id="KW-1185">Reference proteome</keyword>
<evidence type="ECO:0000256" key="3">
    <source>
        <dbReference type="ARBA" id="ARBA00004669"/>
    </source>
</evidence>
<dbReference type="GO" id="GO:0046100">
    <property type="term" value="P:hypoxanthine metabolic process"/>
    <property type="evidence" value="ECO:0007669"/>
    <property type="project" value="TreeGrafter"/>
</dbReference>
<dbReference type="GO" id="GO:0032264">
    <property type="term" value="P:IMP salvage"/>
    <property type="evidence" value="ECO:0007669"/>
    <property type="project" value="UniProtKB-UniPathway"/>
</dbReference>
<feature type="domain" description="Phosphoribosyltransferase" evidence="16">
    <location>
        <begin position="10"/>
        <end position="156"/>
    </location>
</feature>
<dbReference type="PANTHER" id="PTHR43340">
    <property type="entry name" value="HYPOXANTHINE-GUANINE PHOSPHORIBOSYLTRANSFERASE"/>
    <property type="match status" value="1"/>
</dbReference>
<evidence type="ECO:0000256" key="4">
    <source>
        <dbReference type="ARBA" id="ARBA00008391"/>
    </source>
</evidence>
<dbReference type="InterPro" id="IPR005904">
    <property type="entry name" value="Hxn_phspho_trans"/>
</dbReference>
<evidence type="ECO:0000313" key="17">
    <source>
        <dbReference type="EMBL" id="SDN57208.1"/>
    </source>
</evidence>
<keyword evidence="6 15" id="KW-0963">Cytoplasm</keyword>
<keyword evidence="11 15" id="KW-0547">Nucleotide-binding</keyword>
<evidence type="ECO:0000256" key="11">
    <source>
        <dbReference type="ARBA" id="ARBA00022741"/>
    </source>
</evidence>
<reference evidence="17 18" key="1">
    <citation type="submission" date="2016-10" db="EMBL/GenBank/DDBJ databases">
        <authorList>
            <person name="de Groot N.N."/>
        </authorList>
    </citation>
    <scope>NUCLEOTIDE SEQUENCE [LARGE SCALE GENOMIC DNA]</scope>
    <source>
        <strain evidence="17 18">DSM 15269</strain>
    </source>
</reference>
<organism evidence="17 18">
    <name type="scientific">Desulfonauticus submarinus</name>
    <dbReference type="NCBI Taxonomy" id="206665"/>
    <lineage>
        <taxon>Bacteria</taxon>
        <taxon>Pseudomonadati</taxon>
        <taxon>Thermodesulfobacteriota</taxon>
        <taxon>Desulfovibrionia</taxon>
        <taxon>Desulfovibrionales</taxon>
        <taxon>Desulfonauticaceae</taxon>
        <taxon>Desulfonauticus</taxon>
    </lineage>
</organism>
<evidence type="ECO:0000256" key="14">
    <source>
        <dbReference type="ARBA" id="ARBA00049402"/>
    </source>
</evidence>
<dbReference type="GO" id="GO:0006166">
    <property type="term" value="P:purine ribonucleoside salvage"/>
    <property type="evidence" value="ECO:0007669"/>
    <property type="project" value="UniProtKB-KW"/>
</dbReference>
<comment type="catalytic activity">
    <reaction evidence="13">
        <text>GMP + diphosphate = guanine + 5-phospho-alpha-D-ribose 1-diphosphate</text>
        <dbReference type="Rhea" id="RHEA:25424"/>
        <dbReference type="ChEBI" id="CHEBI:16235"/>
        <dbReference type="ChEBI" id="CHEBI:33019"/>
        <dbReference type="ChEBI" id="CHEBI:58017"/>
        <dbReference type="ChEBI" id="CHEBI:58115"/>
        <dbReference type="EC" id="2.4.2.8"/>
    </reaction>
    <physiologicalReaction direction="right-to-left" evidence="13">
        <dbReference type="Rhea" id="RHEA:25426"/>
    </physiologicalReaction>
</comment>
<dbReference type="FunFam" id="3.40.50.2020:FF:000006">
    <property type="entry name" value="Hypoxanthine phosphoribosyltransferase"/>
    <property type="match status" value="1"/>
</dbReference>
<comment type="similarity">
    <text evidence="4 15">Belongs to the purine/pyrimidine phosphoribosyltransferase family.</text>
</comment>
<keyword evidence="7 15" id="KW-0328">Glycosyltransferase</keyword>
<dbReference type="InterPro" id="IPR000836">
    <property type="entry name" value="PRTase_dom"/>
</dbReference>
<dbReference type="Proteomes" id="UP000199602">
    <property type="component" value="Unassembled WGS sequence"/>
</dbReference>
<evidence type="ECO:0000256" key="5">
    <source>
        <dbReference type="ARBA" id="ARBA00011895"/>
    </source>
</evidence>
<dbReference type="GO" id="GO:0005829">
    <property type="term" value="C:cytosol"/>
    <property type="evidence" value="ECO:0007669"/>
    <property type="project" value="TreeGrafter"/>
</dbReference>
<evidence type="ECO:0000256" key="13">
    <source>
        <dbReference type="ARBA" id="ARBA00048811"/>
    </source>
</evidence>